<feature type="transmembrane region" description="Helical" evidence="6">
    <location>
        <begin position="56"/>
        <end position="75"/>
    </location>
</feature>
<evidence type="ECO:0000256" key="6">
    <source>
        <dbReference type="SAM" id="Phobius"/>
    </source>
</evidence>
<feature type="transmembrane region" description="Helical" evidence="6">
    <location>
        <begin position="246"/>
        <end position="265"/>
    </location>
</feature>
<dbReference type="EMBL" id="BONG01000001">
    <property type="protein sequence ID" value="GIF87084.1"/>
    <property type="molecule type" value="Genomic_DNA"/>
</dbReference>
<accession>A0A8J3K224</accession>
<feature type="transmembrane region" description="Helical" evidence="6">
    <location>
        <begin position="165"/>
        <end position="185"/>
    </location>
</feature>
<feature type="transmembrane region" description="Helical" evidence="6">
    <location>
        <begin position="213"/>
        <end position="234"/>
    </location>
</feature>
<evidence type="ECO:0000256" key="4">
    <source>
        <dbReference type="ARBA" id="ARBA00022989"/>
    </source>
</evidence>
<evidence type="ECO:0000256" key="3">
    <source>
        <dbReference type="ARBA" id="ARBA00022692"/>
    </source>
</evidence>
<dbReference type="PANTHER" id="PTHR40277">
    <property type="entry name" value="BLL5419 PROTEIN"/>
    <property type="match status" value="1"/>
</dbReference>
<proteinExistence type="predicted"/>
<dbReference type="GO" id="GO:0005886">
    <property type="term" value="C:plasma membrane"/>
    <property type="evidence" value="ECO:0007669"/>
    <property type="project" value="UniProtKB-SubCell"/>
</dbReference>
<dbReference type="Pfam" id="PF03706">
    <property type="entry name" value="LPG_synthase_TM"/>
    <property type="match status" value="1"/>
</dbReference>
<protein>
    <recommendedName>
        <fullName evidence="9">Lysylphosphatidylglycerol synthase-like protein</fullName>
    </recommendedName>
</protein>
<comment type="subcellular location">
    <subcellularLocation>
        <location evidence="1">Cell membrane</location>
        <topology evidence="1">Multi-pass membrane protein</topology>
    </subcellularLocation>
</comment>
<reference evidence="7 8" key="1">
    <citation type="submission" date="2021-01" db="EMBL/GenBank/DDBJ databases">
        <title>Whole genome shotgun sequence of Catellatospora chokoriensis NBRC 107358.</title>
        <authorList>
            <person name="Komaki H."/>
            <person name="Tamura T."/>
        </authorList>
    </citation>
    <scope>NUCLEOTIDE SEQUENCE [LARGE SCALE GENOMIC DNA]</scope>
    <source>
        <strain evidence="7 8">NBRC 107358</strain>
    </source>
</reference>
<feature type="transmembrane region" description="Helical" evidence="6">
    <location>
        <begin position="20"/>
        <end position="41"/>
    </location>
</feature>
<sequence>MHRAVTGVRLPPSGRAAGRLGAWARAAAGLLILALLVWQVGTGPFLDGVRLVDRPALLAALGLGALSTVCCAWRWSLVAEGLGVRLPLGRAVKAYYRSLFLNTTLPGGVVGDVHRAVRHGLDISDVRLAVRAVVLERTIGLTVQITASLLLLLVLPSPVRDRMPVIVAAVAATGLTVALGVRAVARGRSARWAAALRSAYADVRDVLLTRRRWIGIGLASAVVVTGQLVMFVIAARTAGSDAPVTLLVPLTQLALLAMALPLNIAGWGPREGVAAWAFAAAGMTSTQGVAAAVTYGVLGLVAALPGAAVLLARTRARSGQHA</sequence>
<comment type="caution">
    <text evidence="7">The sequence shown here is derived from an EMBL/GenBank/DDBJ whole genome shotgun (WGS) entry which is preliminary data.</text>
</comment>
<evidence type="ECO:0008006" key="9">
    <source>
        <dbReference type="Google" id="ProtNLM"/>
    </source>
</evidence>
<keyword evidence="5 6" id="KW-0472">Membrane</keyword>
<evidence type="ECO:0000256" key="5">
    <source>
        <dbReference type="ARBA" id="ARBA00023136"/>
    </source>
</evidence>
<gene>
    <name evidence="7" type="ORF">Cch02nite_05280</name>
</gene>
<dbReference type="RefSeq" id="WP_373311592.1">
    <property type="nucleotide sequence ID" value="NZ_BAAALB010000048.1"/>
</dbReference>
<evidence type="ECO:0000256" key="2">
    <source>
        <dbReference type="ARBA" id="ARBA00022475"/>
    </source>
</evidence>
<evidence type="ECO:0000313" key="8">
    <source>
        <dbReference type="Proteomes" id="UP000619293"/>
    </source>
</evidence>
<organism evidence="7 8">
    <name type="scientific">Catellatospora chokoriensis</name>
    <dbReference type="NCBI Taxonomy" id="310353"/>
    <lineage>
        <taxon>Bacteria</taxon>
        <taxon>Bacillati</taxon>
        <taxon>Actinomycetota</taxon>
        <taxon>Actinomycetes</taxon>
        <taxon>Micromonosporales</taxon>
        <taxon>Micromonosporaceae</taxon>
        <taxon>Catellatospora</taxon>
    </lineage>
</organism>
<evidence type="ECO:0000313" key="7">
    <source>
        <dbReference type="EMBL" id="GIF87084.1"/>
    </source>
</evidence>
<evidence type="ECO:0000256" key="1">
    <source>
        <dbReference type="ARBA" id="ARBA00004651"/>
    </source>
</evidence>
<keyword evidence="8" id="KW-1185">Reference proteome</keyword>
<dbReference type="AlphaFoldDB" id="A0A8J3K224"/>
<name>A0A8J3K224_9ACTN</name>
<keyword evidence="4 6" id="KW-1133">Transmembrane helix</keyword>
<dbReference type="Proteomes" id="UP000619293">
    <property type="component" value="Unassembled WGS sequence"/>
</dbReference>
<keyword evidence="3 6" id="KW-0812">Transmembrane</keyword>
<dbReference type="PANTHER" id="PTHR40277:SF1">
    <property type="entry name" value="BLL5419 PROTEIN"/>
    <property type="match status" value="1"/>
</dbReference>
<feature type="transmembrane region" description="Helical" evidence="6">
    <location>
        <begin position="139"/>
        <end position="159"/>
    </location>
</feature>
<keyword evidence="2" id="KW-1003">Cell membrane</keyword>
<dbReference type="InterPro" id="IPR022791">
    <property type="entry name" value="L-PG_synthase/AglD"/>
</dbReference>
<feature type="transmembrane region" description="Helical" evidence="6">
    <location>
        <begin position="295"/>
        <end position="312"/>
    </location>
</feature>